<keyword evidence="1" id="KW-0812">Transmembrane</keyword>
<keyword evidence="1" id="KW-1133">Transmembrane helix</keyword>
<feature type="transmembrane region" description="Helical" evidence="1">
    <location>
        <begin position="27"/>
        <end position="48"/>
    </location>
</feature>
<evidence type="ECO:0000313" key="2">
    <source>
        <dbReference type="EMBL" id="AQS84343.1"/>
    </source>
</evidence>
<keyword evidence="1" id="KW-0472">Membrane</keyword>
<name>A0A1U9KEV8_ACEAC</name>
<accession>A0A1U9KEV8</accession>
<dbReference type="KEGG" id="aace:A0U92_05655"/>
<evidence type="ECO:0000313" key="3">
    <source>
        <dbReference type="Proteomes" id="UP000188937"/>
    </source>
</evidence>
<sequence length="79" mass="8742">MADEATIFEPVPKKEPAKRPVRKLPTFTPFIFAAAFLVIVWGVLTFVFPHKYVDFPASTILKNTLQPASSASTGNDPHQ</sequence>
<keyword evidence="3" id="KW-1185">Reference proteome</keyword>
<proteinExistence type="predicted"/>
<dbReference type="AlphaFoldDB" id="A0A1U9KEV8"/>
<dbReference type="RefSeq" id="WP_077812385.1">
    <property type="nucleotide sequence ID" value="NZ_CP014692.1"/>
</dbReference>
<dbReference type="Proteomes" id="UP000188937">
    <property type="component" value="Chromosome"/>
</dbReference>
<protein>
    <submittedName>
        <fullName evidence="2">Uncharacterized protein</fullName>
    </submittedName>
</protein>
<evidence type="ECO:0000256" key="1">
    <source>
        <dbReference type="SAM" id="Phobius"/>
    </source>
</evidence>
<reference evidence="2 3" key="1">
    <citation type="submission" date="2016-03" db="EMBL/GenBank/DDBJ databases">
        <title>Acetic acid bacteria sequencing.</title>
        <authorList>
            <person name="Brandt J."/>
            <person name="Jakob F."/>
            <person name="Vogel R.F."/>
        </authorList>
    </citation>
    <scope>NUCLEOTIDE SEQUENCE [LARGE SCALE GENOMIC DNA]</scope>
    <source>
        <strain evidence="2 3">TMW2.1153</strain>
    </source>
</reference>
<dbReference type="STRING" id="435.A0U92_05655"/>
<gene>
    <name evidence="2" type="ORF">A0U92_05655</name>
</gene>
<dbReference type="OrthoDB" id="9983867at2"/>
<dbReference type="EMBL" id="CP014692">
    <property type="protein sequence ID" value="AQS84343.1"/>
    <property type="molecule type" value="Genomic_DNA"/>
</dbReference>
<organism evidence="2 3">
    <name type="scientific">Acetobacter aceti</name>
    <dbReference type="NCBI Taxonomy" id="435"/>
    <lineage>
        <taxon>Bacteria</taxon>
        <taxon>Pseudomonadati</taxon>
        <taxon>Pseudomonadota</taxon>
        <taxon>Alphaproteobacteria</taxon>
        <taxon>Acetobacterales</taxon>
        <taxon>Acetobacteraceae</taxon>
        <taxon>Acetobacter</taxon>
        <taxon>Acetobacter subgen. Acetobacter</taxon>
    </lineage>
</organism>